<sequence>MEQFENIRNDLPGQYGLPLRRYYKGERRFCFKRGSDRETPVQNPSSQQVMGEKLLASTYLETVLSPHGWHLKAYLAFKKHNWMTTGANDFCHFLYCDF</sequence>
<protein>
    <submittedName>
        <fullName evidence="1">Uncharacterized protein</fullName>
    </submittedName>
</protein>
<proteinExistence type="predicted"/>
<keyword evidence="2" id="KW-1185">Reference proteome</keyword>
<dbReference type="EMBL" id="CATQJL010000326">
    <property type="protein sequence ID" value="CAJ0610059.1"/>
    <property type="molecule type" value="Genomic_DNA"/>
</dbReference>
<accession>A0AA36HFW4</accession>
<organism evidence="1 2">
    <name type="scientific">Cylicocyclus nassatus</name>
    <name type="common">Nematode worm</name>
    <dbReference type="NCBI Taxonomy" id="53992"/>
    <lineage>
        <taxon>Eukaryota</taxon>
        <taxon>Metazoa</taxon>
        <taxon>Ecdysozoa</taxon>
        <taxon>Nematoda</taxon>
        <taxon>Chromadorea</taxon>
        <taxon>Rhabditida</taxon>
        <taxon>Rhabditina</taxon>
        <taxon>Rhabditomorpha</taxon>
        <taxon>Strongyloidea</taxon>
        <taxon>Strongylidae</taxon>
        <taxon>Cylicocyclus</taxon>
    </lineage>
</organism>
<reference evidence="1" key="1">
    <citation type="submission" date="2023-07" db="EMBL/GenBank/DDBJ databases">
        <authorList>
            <consortium name="CYATHOMIX"/>
        </authorList>
    </citation>
    <scope>NUCLEOTIDE SEQUENCE</scope>
    <source>
        <strain evidence="1">N/A</strain>
    </source>
</reference>
<name>A0AA36HFW4_CYLNA</name>
<comment type="caution">
    <text evidence="1">The sequence shown here is derived from an EMBL/GenBank/DDBJ whole genome shotgun (WGS) entry which is preliminary data.</text>
</comment>
<evidence type="ECO:0000313" key="2">
    <source>
        <dbReference type="Proteomes" id="UP001176961"/>
    </source>
</evidence>
<evidence type="ECO:0000313" key="1">
    <source>
        <dbReference type="EMBL" id="CAJ0610059.1"/>
    </source>
</evidence>
<dbReference type="Proteomes" id="UP001176961">
    <property type="component" value="Unassembled WGS sequence"/>
</dbReference>
<gene>
    <name evidence="1" type="ORF">CYNAS_LOCUS22042</name>
</gene>
<dbReference type="AlphaFoldDB" id="A0AA36HFW4"/>